<dbReference type="SUPFAM" id="SSF46689">
    <property type="entry name" value="Homeodomain-like"/>
    <property type="match status" value="1"/>
</dbReference>
<reference evidence="4 5" key="1">
    <citation type="journal article" date="2024" name="BMC Genomics">
        <title>De novo assembly and annotation of Popillia japonica's genome with initial clues to its potential as an invasive pest.</title>
        <authorList>
            <person name="Cucini C."/>
            <person name="Boschi S."/>
            <person name="Funari R."/>
            <person name="Cardaioli E."/>
            <person name="Iannotti N."/>
            <person name="Marturano G."/>
            <person name="Paoli F."/>
            <person name="Bruttini M."/>
            <person name="Carapelli A."/>
            <person name="Frati F."/>
            <person name="Nardi F."/>
        </authorList>
    </citation>
    <scope>NUCLEOTIDE SEQUENCE [LARGE SCALE GENOMIC DNA]</scope>
    <source>
        <strain evidence="4">DMR45628</strain>
    </source>
</reference>
<protein>
    <submittedName>
        <fullName evidence="4">Tc5 transposase DNA-binding domain</fullName>
    </submittedName>
</protein>
<feature type="domain" description="HTH CENPB-type" evidence="3">
    <location>
        <begin position="1"/>
        <end position="44"/>
    </location>
</feature>
<proteinExistence type="predicted"/>
<dbReference type="GO" id="GO:0003677">
    <property type="term" value="F:DNA binding"/>
    <property type="evidence" value="ECO:0007669"/>
    <property type="project" value="UniProtKB-KW"/>
</dbReference>
<comment type="subcellular location">
    <subcellularLocation>
        <location evidence="1">Nucleus</location>
    </subcellularLocation>
</comment>
<dbReference type="Gene3D" id="1.10.10.60">
    <property type="entry name" value="Homeodomain-like"/>
    <property type="match status" value="1"/>
</dbReference>
<dbReference type="AlphaFoldDB" id="A0AAW1M0A5"/>
<comment type="caution">
    <text evidence="4">The sequence shown here is derived from an EMBL/GenBank/DDBJ whole genome shotgun (WGS) entry which is preliminary data.</text>
</comment>
<evidence type="ECO:0000256" key="2">
    <source>
        <dbReference type="ARBA" id="ARBA00023125"/>
    </source>
</evidence>
<dbReference type="Pfam" id="PF03221">
    <property type="entry name" value="HTH_Tnp_Tc5"/>
    <property type="match status" value="1"/>
</dbReference>
<dbReference type="InterPro" id="IPR006600">
    <property type="entry name" value="HTH_CenpB_DNA-bd_dom"/>
</dbReference>
<dbReference type="InterPro" id="IPR009057">
    <property type="entry name" value="Homeodomain-like_sf"/>
</dbReference>
<sequence length="89" mass="10033">MSTSELLIKKQAIKFSEKLGYSGFVPSTGWLDKFEKKHGIIQNVISGESADVSDMECVQWSSTVLEAIMKQFQPKDIFTADAFNGHRLY</sequence>
<dbReference type="GO" id="GO:0005634">
    <property type="term" value="C:nucleus"/>
    <property type="evidence" value="ECO:0007669"/>
    <property type="project" value="UniProtKB-SubCell"/>
</dbReference>
<evidence type="ECO:0000313" key="5">
    <source>
        <dbReference type="Proteomes" id="UP001458880"/>
    </source>
</evidence>
<keyword evidence="5" id="KW-1185">Reference proteome</keyword>
<name>A0AAW1M0A5_POPJA</name>
<dbReference type="Proteomes" id="UP001458880">
    <property type="component" value="Unassembled WGS sequence"/>
</dbReference>
<gene>
    <name evidence="4" type="ORF">QE152_g9268</name>
</gene>
<evidence type="ECO:0000256" key="1">
    <source>
        <dbReference type="ARBA" id="ARBA00004123"/>
    </source>
</evidence>
<organism evidence="4 5">
    <name type="scientific">Popillia japonica</name>
    <name type="common">Japanese beetle</name>
    <dbReference type="NCBI Taxonomy" id="7064"/>
    <lineage>
        <taxon>Eukaryota</taxon>
        <taxon>Metazoa</taxon>
        <taxon>Ecdysozoa</taxon>
        <taxon>Arthropoda</taxon>
        <taxon>Hexapoda</taxon>
        <taxon>Insecta</taxon>
        <taxon>Pterygota</taxon>
        <taxon>Neoptera</taxon>
        <taxon>Endopterygota</taxon>
        <taxon>Coleoptera</taxon>
        <taxon>Polyphaga</taxon>
        <taxon>Scarabaeiformia</taxon>
        <taxon>Scarabaeidae</taxon>
        <taxon>Rutelinae</taxon>
        <taxon>Popillia</taxon>
    </lineage>
</organism>
<keyword evidence="2 4" id="KW-0238">DNA-binding</keyword>
<dbReference type="PROSITE" id="PS51253">
    <property type="entry name" value="HTH_CENPB"/>
    <property type="match status" value="1"/>
</dbReference>
<accession>A0AAW1M0A5</accession>
<evidence type="ECO:0000259" key="3">
    <source>
        <dbReference type="PROSITE" id="PS51253"/>
    </source>
</evidence>
<dbReference type="EMBL" id="JASPKY010000078">
    <property type="protein sequence ID" value="KAK9739169.1"/>
    <property type="molecule type" value="Genomic_DNA"/>
</dbReference>
<evidence type="ECO:0000313" key="4">
    <source>
        <dbReference type="EMBL" id="KAK9739169.1"/>
    </source>
</evidence>